<reference evidence="1" key="2">
    <citation type="journal article" name="Sci. Data">
        <title>Chromosome-scale genome assembly of the sea louse Caligus rogercresseyi by SMRT sequencing and Hi-C analysis.</title>
        <authorList>
            <person name="Gallardo-Escarate C."/>
            <person name="Valenzuela-Munoz V."/>
            <person name="Nunez-Acuna G."/>
            <person name="Valenzuela-Miranda D."/>
            <person name="Goncalves A.T."/>
            <person name="Escobar-Sepulveda H."/>
            <person name="Liachko I."/>
            <person name="Nelson B."/>
            <person name="Roberts S."/>
            <person name="Warren W."/>
        </authorList>
    </citation>
    <scope>NUCLEOTIDE SEQUENCE</scope>
    <source>
        <tissue evidence="1">Whole tissue</tissue>
    </source>
</reference>
<proteinExistence type="predicted"/>
<gene>
    <name evidence="2" type="ORF">FKW44_008062</name>
    <name evidence="1" type="ORF">FKW44_014878</name>
</gene>
<reference evidence="3" key="1">
    <citation type="submission" date="2021-01" db="EMBL/GenBank/DDBJ databases">
        <title>Caligus Genome Assembly.</title>
        <authorList>
            <person name="Gallardo-Escarate C."/>
        </authorList>
    </citation>
    <scope>NUCLEOTIDE SEQUENCE [LARGE SCALE GENOMIC DNA]</scope>
</reference>
<organism evidence="1 3">
    <name type="scientific">Caligus rogercresseyi</name>
    <name type="common">Sea louse</name>
    <dbReference type="NCBI Taxonomy" id="217165"/>
    <lineage>
        <taxon>Eukaryota</taxon>
        <taxon>Metazoa</taxon>
        <taxon>Ecdysozoa</taxon>
        <taxon>Arthropoda</taxon>
        <taxon>Crustacea</taxon>
        <taxon>Multicrustacea</taxon>
        <taxon>Hexanauplia</taxon>
        <taxon>Copepoda</taxon>
        <taxon>Siphonostomatoida</taxon>
        <taxon>Caligidae</taxon>
        <taxon>Caligus</taxon>
    </lineage>
</organism>
<keyword evidence="3" id="KW-1185">Reference proteome</keyword>
<name>A0A7T8H073_CALRO</name>
<evidence type="ECO:0000313" key="2">
    <source>
        <dbReference type="EMBL" id="QQP55028.1"/>
    </source>
</evidence>
<dbReference type="AlphaFoldDB" id="A0A7T8H073"/>
<protein>
    <submittedName>
        <fullName evidence="1">Uncharacterized protein</fullName>
    </submittedName>
</protein>
<evidence type="ECO:0000313" key="1">
    <source>
        <dbReference type="EMBL" id="QQP40731.1"/>
    </source>
</evidence>
<dbReference type="EMBL" id="CP045899">
    <property type="protein sequence ID" value="QQP40731.1"/>
    <property type="molecule type" value="Genomic_DNA"/>
</dbReference>
<dbReference type="Proteomes" id="UP000595437">
    <property type="component" value="Chromosome 5"/>
</dbReference>
<dbReference type="Proteomes" id="UP000595437">
    <property type="component" value="Chromosome 10"/>
</dbReference>
<sequence>MTRRILPDLLSRFKDTSSSYNNVTPLGTVYSITSLRSWRGNWMSQVIEIGVQWQRQFPEKKG</sequence>
<dbReference type="EMBL" id="CP045894">
    <property type="protein sequence ID" value="QQP55028.1"/>
    <property type="molecule type" value="Genomic_DNA"/>
</dbReference>
<evidence type="ECO:0000313" key="3">
    <source>
        <dbReference type="Proteomes" id="UP000595437"/>
    </source>
</evidence>
<accession>A0A7T8H073</accession>